<comment type="caution">
    <text evidence="2">The sequence shown here is derived from an EMBL/GenBank/DDBJ whole genome shotgun (WGS) entry which is preliminary data.</text>
</comment>
<sequence>FHLVCDIQHESISACLGEMDPHVFEGEGKIKESLEEFSYILKYVVHEFYTLHCDLLSPVDSYKFERHYKTVHSNFECKYPKDSKLRAEKLKTLKMSIVSERKMMLDTVKIFKECFLVVCDTLFSKFPNAKQIKSDIEKLQLSDSTCCALTVVPQCERDKEYPELDSSSWWLKVGFLADITGILNDVQIKMQEEKLKMRVAEFDHQLHSSNLHNSDMSDLEDFDHVFGIHGEEEFDRVYQRIQLEEQENRPDENNGSGFIAENSG</sequence>
<proteinExistence type="predicted"/>
<feature type="region of interest" description="Disordered" evidence="1">
    <location>
        <begin position="245"/>
        <end position="264"/>
    </location>
</feature>
<name>A0AAD8A6K0_DIPPU</name>
<organism evidence="2 3">
    <name type="scientific">Diploptera punctata</name>
    <name type="common">Pacific beetle cockroach</name>
    <dbReference type="NCBI Taxonomy" id="6984"/>
    <lineage>
        <taxon>Eukaryota</taxon>
        <taxon>Metazoa</taxon>
        <taxon>Ecdysozoa</taxon>
        <taxon>Arthropoda</taxon>
        <taxon>Hexapoda</taxon>
        <taxon>Insecta</taxon>
        <taxon>Pterygota</taxon>
        <taxon>Neoptera</taxon>
        <taxon>Polyneoptera</taxon>
        <taxon>Dictyoptera</taxon>
        <taxon>Blattodea</taxon>
        <taxon>Blaberoidea</taxon>
        <taxon>Blaberidae</taxon>
        <taxon>Diplopterinae</taxon>
        <taxon>Diploptera</taxon>
    </lineage>
</organism>
<accession>A0AAD8A6K0</accession>
<dbReference type="AlphaFoldDB" id="A0AAD8A6K0"/>
<dbReference type="Proteomes" id="UP001233999">
    <property type="component" value="Unassembled WGS sequence"/>
</dbReference>
<keyword evidence="3" id="KW-1185">Reference proteome</keyword>
<feature type="non-terminal residue" evidence="2">
    <location>
        <position position="264"/>
    </location>
</feature>
<dbReference type="EMBL" id="JASPKZ010003838">
    <property type="protein sequence ID" value="KAJ9592358.1"/>
    <property type="molecule type" value="Genomic_DNA"/>
</dbReference>
<evidence type="ECO:0000313" key="2">
    <source>
        <dbReference type="EMBL" id="KAJ9592358.1"/>
    </source>
</evidence>
<reference evidence="2" key="2">
    <citation type="submission" date="2023-05" db="EMBL/GenBank/DDBJ databases">
        <authorList>
            <person name="Fouks B."/>
        </authorList>
    </citation>
    <scope>NUCLEOTIDE SEQUENCE</scope>
    <source>
        <strain evidence="2">Stay&amp;Tobe</strain>
        <tissue evidence="2">Testes</tissue>
    </source>
</reference>
<evidence type="ECO:0000313" key="3">
    <source>
        <dbReference type="Proteomes" id="UP001233999"/>
    </source>
</evidence>
<reference evidence="2" key="1">
    <citation type="journal article" date="2023" name="IScience">
        <title>Live-bearing cockroach genome reveals convergent evolutionary mechanisms linked to viviparity in insects and beyond.</title>
        <authorList>
            <person name="Fouks B."/>
            <person name="Harrison M.C."/>
            <person name="Mikhailova A.A."/>
            <person name="Marchal E."/>
            <person name="English S."/>
            <person name="Carruthers M."/>
            <person name="Jennings E.C."/>
            <person name="Chiamaka E.L."/>
            <person name="Frigard R.A."/>
            <person name="Pippel M."/>
            <person name="Attardo G.M."/>
            <person name="Benoit J.B."/>
            <person name="Bornberg-Bauer E."/>
            <person name="Tobe S.S."/>
        </authorList>
    </citation>
    <scope>NUCLEOTIDE SEQUENCE</scope>
    <source>
        <strain evidence="2">Stay&amp;Tobe</strain>
    </source>
</reference>
<protein>
    <submittedName>
        <fullName evidence="2">Uncharacterized protein</fullName>
    </submittedName>
</protein>
<feature type="non-terminal residue" evidence="2">
    <location>
        <position position="1"/>
    </location>
</feature>
<evidence type="ECO:0000256" key="1">
    <source>
        <dbReference type="SAM" id="MobiDB-lite"/>
    </source>
</evidence>
<gene>
    <name evidence="2" type="ORF">L9F63_015964</name>
</gene>